<protein>
    <submittedName>
        <fullName evidence="6">Glycosyltransferase</fullName>
    </submittedName>
</protein>
<feature type="domain" description="Erythromycin biosynthesis protein CIII-like N-terminal" evidence="5">
    <location>
        <begin position="7"/>
        <end position="186"/>
    </location>
</feature>
<evidence type="ECO:0000256" key="2">
    <source>
        <dbReference type="ARBA" id="ARBA00022676"/>
    </source>
</evidence>
<dbReference type="InterPro" id="IPR010610">
    <property type="entry name" value="EryCIII-like_C"/>
</dbReference>
<evidence type="ECO:0000313" key="6">
    <source>
        <dbReference type="EMBL" id="PRX51438.1"/>
    </source>
</evidence>
<dbReference type="EMBL" id="PVNH01000001">
    <property type="protein sequence ID" value="PRX51438.1"/>
    <property type="molecule type" value="Genomic_DNA"/>
</dbReference>
<organism evidence="6 7">
    <name type="scientific">Prauserella shujinwangii</name>
    <dbReference type="NCBI Taxonomy" id="1453103"/>
    <lineage>
        <taxon>Bacteria</taxon>
        <taxon>Bacillati</taxon>
        <taxon>Actinomycetota</taxon>
        <taxon>Actinomycetes</taxon>
        <taxon>Pseudonocardiales</taxon>
        <taxon>Pseudonocardiaceae</taxon>
        <taxon>Prauserella</taxon>
    </lineage>
</organism>
<dbReference type="InterPro" id="IPR002213">
    <property type="entry name" value="UDP_glucos_trans"/>
</dbReference>
<dbReference type="CDD" id="cd03784">
    <property type="entry name" value="GT1_Gtf-like"/>
    <property type="match status" value="1"/>
</dbReference>
<dbReference type="GO" id="GO:0016758">
    <property type="term" value="F:hexosyltransferase activity"/>
    <property type="evidence" value="ECO:0007669"/>
    <property type="project" value="UniProtKB-ARBA"/>
</dbReference>
<keyword evidence="3 6" id="KW-0808">Transferase</keyword>
<dbReference type="SUPFAM" id="SSF53756">
    <property type="entry name" value="UDP-Glycosyltransferase/glycogen phosphorylase"/>
    <property type="match status" value="1"/>
</dbReference>
<dbReference type="InterPro" id="IPR050426">
    <property type="entry name" value="Glycosyltransferase_28"/>
</dbReference>
<evidence type="ECO:0000256" key="1">
    <source>
        <dbReference type="ARBA" id="ARBA00006962"/>
    </source>
</evidence>
<dbReference type="GO" id="GO:0008194">
    <property type="term" value="F:UDP-glycosyltransferase activity"/>
    <property type="evidence" value="ECO:0007669"/>
    <property type="project" value="InterPro"/>
</dbReference>
<gene>
    <name evidence="6" type="ORF">B0I33_101592</name>
</gene>
<dbReference type="PANTHER" id="PTHR48050">
    <property type="entry name" value="STEROL 3-BETA-GLUCOSYLTRANSFERASE"/>
    <property type="match status" value="1"/>
</dbReference>
<proteinExistence type="inferred from homology"/>
<dbReference type="InterPro" id="IPR048284">
    <property type="entry name" value="EryCIII-like_N"/>
</dbReference>
<evidence type="ECO:0000259" key="5">
    <source>
        <dbReference type="Pfam" id="PF21036"/>
    </source>
</evidence>
<dbReference type="GO" id="GO:0017000">
    <property type="term" value="P:antibiotic biosynthetic process"/>
    <property type="evidence" value="ECO:0007669"/>
    <property type="project" value="UniProtKB-ARBA"/>
</dbReference>
<reference evidence="6 7" key="1">
    <citation type="submission" date="2018-03" db="EMBL/GenBank/DDBJ databases">
        <title>Genomic Encyclopedia of Type Strains, Phase III (KMG-III): the genomes of soil and plant-associated and newly described type strains.</title>
        <authorList>
            <person name="Whitman W."/>
        </authorList>
    </citation>
    <scope>NUCLEOTIDE SEQUENCE [LARGE SCALE GENOMIC DNA]</scope>
    <source>
        <strain evidence="6 7">CGMCC 4.7125</strain>
    </source>
</reference>
<dbReference type="AlphaFoldDB" id="A0A2T0M3V8"/>
<evidence type="ECO:0000259" key="4">
    <source>
        <dbReference type="Pfam" id="PF06722"/>
    </source>
</evidence>
<evidence type="ECO:0000313" key="7">
    <source>
        <dbReference type="Proteomes" id="UP000238362"/>
    </source>
</evidence>
<dbReference type="Pfam" id="PF21036">
    <property type="entry name" value="EryCIII-like_N"/>
    <property type="match status" value="1"/>
</dbReference>
<dbReference type="Gene3D" id="3.40.50.2000">
    <property type="entry name" value="Glycogen Phosphorylase B"/>
    <property type="match status" value="2"/>
</dbReference>
<comment type="similarity">
    <text evidence="1">Belongs to the glycosyltransferase 28 family.</text>
</comment>
<evidence type="ECO:0000256" key="3">
    <source>
        <dbReference type="ARBA" id="ARBA00022679"/>
    </source>
</evidence>
<accession>A0A2T0M3V8</accession>
<feature type="domain" description="Erythromycin biosynthesis protein CIII-like C-terminal" evidence="4">
    <location>
        <begin position="203"/>
        <end position="343"/>
    </location>
</feature>
<sequence length="345" mass="36135">MGVPEGFADTVRSSGLPMAPTSGPFHMADVMAHDRSGTPIQRPTDDEEMTVAVGLGFGRLAARVVDGVCALVERWRPDVVLSESYSYAAAAAAAAVHGVPWVKQTAGPGELPIAKWVAQEFAPELERLGIAELPEADLFIDNSPPLFRSPTSTGVPMRYVPYGDPDPVPSWVLEPRVRPRVLVTLGSIQPAVGDLSTMADIVRTLSAEDVEIVVAVDDSLVERLGPLPESVLAAGWLSLTSVLPGCDLVIHHGGPGTLLASVAHGLPQVIIPGPGKAHDAVRDLVGFGAAVRLPPTEVTPGSVAAACRTVLTDPGFRARAGETRAQLAEQPSPAEVVPALERLAR</sequence>
<dbReference type="Proteomes" id="UP000238362">
    <property type="component" value="Unassembled WGS sequence"/>
</dbReference>
<dbReference type="Pfam" id="PF06722">
    <property type="entry name" value="EryCIII-like_C"/>
    <property type="match status" value="1"/>
</dbReference>
<comment type="caution">
    <text evidence="6">The sequence shown here is derived from an EMBL/GenBank/DDBJ whole genome shotgun (WGS) entry which is preliminary data.</text>
</comment>
<keyword evidence="2" id="KW-0328">Glycosyltransferase</keyword>
<name>A0A2T0M3V8_9PSEU</name>
<keyword evidence="7" id="KW-1185">Reference proteome</keyword>
<dbReference type="PANTHER" id="PTHR48050:SF13">
    <property type="entry name" value="STEROL 3-BETA-GLUCOSYLTRANSFERASE UGT80A2"/>
    <property type="match status" value="1"/>
</dbReference>